<name>A0ABW9G5T9_9GAMM</name>
<gene>
    <name evidence="12" type="ORF">ABUE30_06670</name>
</gene>
<dbReference type="InterPro" id="IPR052351">
    <property type="entry name" value="Ornithine_N-alpha-AT"/>
</dbReference>
<dbReference type="Pfam" id="PF13444">
    <property type="entry name" value="Acetyltransf_5"/>
    <property type="match status" value="1"/>
</dbReference>
<evidence type="ECO:0000256" key="2">
    <source>
        <dbReference type="ARBA" id="ARBA00022516"/>
    </source>
</evidence>
<evidence type="ECO:0000259" key="11">
    <source>
        <dbReference type="SMART" id="SM00563"/>
    </source>
</evidence>
<organism evidence="12 13">
    <name type="scientific">Celerinatantimonas yamalensis</name>
    <dbReference type="NCBI Taxonomy" id="559956"/>
    <lineage>
        <taxon>Bacteria</taxon>
        <taxon>Pseudomonadati</taxon>
        <taxon>Pseudomonadota</taxon>
        <taxon>Gammaproteobacteria</taxon>
        <taxon>Celerinatantimonadaceae</taxon>
        <taxon>Celerinatantimonas</taxon>
    </lineage>
</organism>
<evidence type="ECO:0000256" key="1">
    <source>
        <dbReference type="ARBA" id="ARBA00005189"/>
    </source>
</evidence>
<dbReference type="Gene3D" id="3.40.630.30">
    <property type="match status" value="1"/>
</dbReference>
<evidence type="ECO:0000313" key="12">
    <source>
        <dbReference type="EMBL" id="MFM2484749.1"/>
    </source>
</evidence>
<dbReference type="SUPFAM" id="SSF55729">
    <property type="entry name" value="Acyl-CoA N-acyltransferases (Nat)"/>
    <property type="match status" value="1"/>
</dbReference>
<dbReference type="SUPFAM" id="SSF69593">
    <property type="entry name" value="Glycerol-3-phosphate (1)-acyltransferase"/>
    <property type="match status" value="1"/>
</dbReference>
<proteinExistence type="inferred from homology"/>
<accession>A0ABW9G5T9</accession>
<dbReference type="PANTHER" id="PTHR37323">
    <property type="entry name" value="GCN5-RELATED N-ACETYLTRANSFERASE"/>
    <property type="match status" value="1"/>
</dbReference>
<evidence type="ECO:0000256" key="9">
    <source>
        <dbReference type="ARBA" id="ARBA00045724"/>
    </source>
</evidence>
<keyword evidence="3 12" id="KW-0808">Transferase</keyword>
<evidence type="ECO:0000256" key="8">
    <source>
        <dbReference type="ARBA" id="ARBA00039866"/>
    </source>
</evidence>
<dbReference type="RefSeq" id="WP_408622934.1">
    <property type="nucleotide sequence ID" value="NZ_JBEQCT010000002.1"/>
</dbReference>
<comment type="caution">
    <text evidence="12">The sequence shown here is derived from an EMBL/GenBank/DDBJ whole genome shotgun (WGS) entry which is preliminary data.</text>
</comment>
<dbReference type="Proteomes" id="UP001629953">
    <property type="component" value="Unassembled WGS sequence"/>
</dbReference>
<keyword evidence="13" id="KW-1185">Reference proteome</keyword>
<dbReference type="EMBL" id="JBEQCT010000002">
    <property type="protein sequence ID" value="MFM2484749.1"/>
    <property type="molecule type" value="Genomic_DNA"/>
</dbReference>
<dbReference type="CDD" id="cd07986">
    <property type="entry name" value="LPLAT_ACT14924-like"/>
    <property type="match status" value="1"/>
</dbReference>
<evidence type="ECO:0000256" key="3">
    <source>
        <dbReference type="ARBA" id="ARBA00022679"/>
    </source>
</evidence>
<reference evidence="12 13" key="1">
    <citation type="journal article" date="2013" name="Int. J. Syst. Evol. Microbiol.">
        <title>Celerinatantimonas yamalensis sp. nov., a cold-adapted diazotrophic bacterium from a cold permafrost brine.</title>
        <authorList>
            <person name="Shcherbakova V."/>
            <person name="Chuvilskaya N."/>
            <person name="Rivkina E."/>
            <person name="Demidov N."/>
            <person name="Uchaeva V."/>
            <person name="Suetin S."/>
            <person name="Suzina N."/>
            <person name="Gilichinsky D."/>
        </authorList>
    </citation>
    <scope>NUCLEOTIDE SEQUENCE [LARGE SCALE GENOMIC DNA]</scope>
    <source>
        <strain evidence="12 13">C7</strain>
    </source>
</reference>
<evidence type="ECO:0000256" key="6">
    <source>
        <dbReference type="ARBA" id="ARBA00038095"/>
    </source>
</evidence>
<keyword evidence="4" id="KW-0443">Lipid metabolism</keyword>
<dbReference type="InterPro" id="IPR045746">
    <property type="entry name" value="ACT14924-like_Acyltransf_dom"/>
</dbReference>
<evidence type="ECO:0000256" key="5">
    <source>
        <dbReference type="ARBA" id="ARBA00023315"/>
    </source>
</evidence>
<evidence type="ECO:0000256" key="7">
    <source>
        <dbReference type="ARBA" id="ARBA00039058"/>
    </source>
</evidence>
<comment type="catalytic activity">
    <reaction evidence="10">
        <text>a (3R)-hydroxyacyl-[ACP] + L-ornithine = a lyso-ornithine lipid + holo-[ACP] + H(+)</text>
        <dbReference type="Rhea" id="RHEA:20633"/>
        <dbReference type="Rhea" id="RHEA-COMP:9685"/>
        <dbReference type="Rhea" id="RHEA-COMP:9945"/>
        <dbReference type="ChEBI" id="CHEBI:15378"/>
        <dbReference type="ChEBI" id="CHEBI:46911"/>
        <dbReference type="ChEBI" id="CHEBI:64479"/>
        <dbReference type="ChEBI" id="CHEBI:78827"/>
        <dbReference type="ChEBI" id="CHEBI:138482"/>
        <dbReference type="EC" id="2.3.2.30"/>
    </reaction>
    <physiologicalReaction direction="left-to-right" evidence="10">
        <dbReference type="Rhea" id="RHEA:20634"/>
    </physiologicalReaction>
</comment>
<dbReference type="GO" id="GO:0016746">
    <property type="term" value="F:acyltransferase activity"/>
    <property type="evidence" value="ECO:0007669"/>
    <property type="project" value="UniProtKB-KW"/>
</dbReference>
<keyword evidence="2" id="KW-0444">Lipid biosynthesis</keyword>
<comment type="pathway">
    <text evidence="1">Lipid metabolism.</text>
</comment>
<comment type="function">
    <text evidence="9">Catalyzes the first step in the biosynthesis of ornithine lipids, which are phosphorus-free membrane lipids. Catalyzes the 3-hydroxyacyl-acyl carrier protein-dependent acylation of ornithine to form lyso-ornithine lipid (LOL).</text>
</comment>
<protein>
    <recommendedName>
        <fullName evidence="8">L-ornithine N(alpha)-acyltransferase</fullName>
        <ecNumber evidence="7">2.3.2.30</ecNumber>
    </recommendedName>
</protein>
<dbReference type="SMART" id="SM00563">
    <property type="entry name" value="PlsC"/>
    <property type="match status" value="1"/>
</dbReference>
<evidence type="ECO:0000313" key="13">
    <source>
        <dbReference type="Proteomes" id="UP001629953"/>
    </source>
</evidence>
<dbReference type="EC" id="2.3.2.30" evidence="7"/>
<sequence>MFSVDQIMQEHFPALQDKPRRYSLLKRVLSKVLFEETFQSFEQRYPQLKGLAFIEQAFAELDFSYQLSSSHRERIPTEGAVIIVANHPIGSLDGLALLHLVGQIRSDVKIIANQMLSSITPLESLLLPVDNMTSKTRRQQLEGLHNHLDNQGALIVFPAGEVSRWKNLRQRDCRWQRGFVKIADKSKAPILPVYVKARNSSLFYLCSMLNKSLSTILLVRELFWHQGQTIEMVIGEPIPHQSYRHLTLDLATRAQLLRKHTYRIGAGKPGLFQTESAVAHPQLRSTLTQAIEQCEKLGETPDGQQIYLSEGNHPEGLLAELGRLREQSFRAVGEGTGQRSDTDHYDAQYMHLILWHPDDQQIVGAYRLADSRKIIAEDGLDGLYSHTLFEYQQQDCTFLQHGLELGRSFVQPRYWGRRSLDYLWLGLGAFLANRPNYRYLFGPVSISASLPQPARDLLVYFYQRYFPADFSLARSRNPYLLEQQIQHNLSLTFQGDDYQQDFALLKGALTNMGCAIPTLYKQYTELCQPGGVQFIDFNIDPDFKQCVDGLVLVDITQLKASKYKRYISYHQHT</sequence>
<evidence type="ECO:0000256" key="10">
    <source>
        <dbReference type="ARBA" id="ARBA00047785"/>
    </source>
</evidence>
<keyword evidence="5 12" id="KW-0012">Acyltransferase</keyword>
<comment type="similarity">
    <text evidence="6">Belongs to the acetyltransferase family. OlsB subfamily.</text>
</comment>
<dbReference type="PANTHER" id="PTHR37323:SF1">
    <property type="entry name" value="L-ORNITHINE N(ALPHA)-ACYLTRANSFERASE"/>
    <property type="match status" value="1"/>
</dbReference>
<dbReference type="Pfam" id="PF19576">
    <property type="entry name" value="Acyltransf_2"/>
    <property type="match status" value="1"/>
</dbReference>
<feature type="domain" description="Phospholipid/glycerol acyltransferase" evidence="11">
    <location>
        <begin position="81"/>
        <end position="198"/>
    </location>
</feature>
<dbReference type="InterPro" id="IPR016181">
    <property type="entry name" value="Acyl_CoA_acyltransferase"/>
</dbReference>
<evidence type="ECO:0000256" key="4">
    <source>
        <dbReference type="ARBA" id="ARBA00023098"/>
    </source>
</evidence>
<dbReference type="InterPro" id="IPR002123">
    <property type="entry name" value="Plipid/glycerol_acylTrfase"/>
</dbReference>